<accession>A0A0F9E1J4</accession>
<evidence type="ECO:0008006" key="2">
    <source>
        <dbReference type="Google" id="ProtNLM"/>
    </source>
</evidence>
<dbReference type="Gene3D" id="3.20.20.80">
    <property type="entry name" value="Glycosidases"/>
    <property type="match status" value="1"/>
</dbReference>
<dbReference type="InterPro" id="IPR017853">
    <property type="entry name" value="GH"/>
</dbReference>
<sequence length="443" mass="49933">VITVHAGTYRNCINLPRGGESDAKSIVYQASQGEKVENKDSEIMNNWVKVQDDVLKVALSSKTRQAAHQKPDAVPYGTLQPPQGIKPAQTRGWFPWDPKGVKFPAQTWTPEERQMYEARVKWFHEAKYGLMFHFLAFGERSQAGRKGFRPTEADWTSERWNQVVDDVDVEKVADQAQELGVGYVILTLGQNHKYACAPNPVIDELWGLKSGQYNARRDLPMELGHALAKRDISLMLYIVAGGHRLPNPAGWTDADFHKNWLKVVRWYSNHYGTLCKGWWVDGLGTRDPNHKEVKWRQDYCGSFVHALRHGNPDTIVTSAIYGISDVIHGHCINVDWDKQHTIVKPFFGRWDPDSKIQWHVLQYLGSYWGAIDTPKQTADLVAYGVDVVRGGGVFTFDVGCYNLVNGKTVPCLEIPPQQMAQLRAVRDAIKSIPPSDGSGVAEQ</sequence>
<evidence type="ECO:0000313" key="1">
    <source>
        <dbReference type="EMBL" id="KKL18018.1"/>
    </source>
</evidence>
<organism evidence="1">
    <name type="scientific">marine sediment metagenome</name>
    <dbReference type="NCBI Taxonomy" id="412755"/>
    <lineage>
        <taxon>unclassified sequences</taxon>
        <taxon>metagenomes</taxon>
        <taxon>ecological metagenomes</taxon>
    </lineage>
</organism>
<name>A0A0F9E1J4_9ZZZZ</name>
<dbReference type="EMBL" id="LAZR01039033">
    <property type="protein sequence ID" value="KKL18018.1"/>
    <property type="molecule type" value="Genomic_DNA"/>
</dbReference>
<dbReference type="AlphaFoldDB" id="A0A0F9E1J4"/>
<feature type="non-terminal residue" evidence="1">
    <location>
        <position position="1"/>
    </location>
</feature>
<protein>
    <recommendedName>
        <fullName evidence="2">Alpha-L-fucosidase</fullName>
    </recommendedName>
</protein>
<proteinExistence type="predicted"/>
<dbReference type="SUPFAM" id="SSF51445">
    <property type="entry name" value="(Trans)glycosidases"/>
    <property type="match status" value="1"/>
</dbReference>
<gene>
    <name evidence="1" type="ORF">LCGC14_2479730</name>
</gene>
<reference evidence="1" key="1">
    <citation type="journal article" date="2015" name="Nature">
        <title>Complex archaea that bridge the gap between prokaryotes and eukaryotes.</title>
        <authorList>
            <person name="Spang A."/>
            <person name="Saw J.H."/>
            <person name="Jorgensen S.L."/>
            <person name="Zaremba-Niedzwiedzka K."/>
            <person name="Martijn J."/>
            <person name="Lind A.E."/>
            <person name="van Eijk R."/>
            <person name="Schleper C."/>
            <person name="Guy L."/>
            <person name="Ettema T.J."/>
        </authorList>
    </citation>
    <scope>NUCLEOTIDE SEQUENCE</scope>
</reference>
<comment type="caution">
    <text evidence="1">The sequence shown here is derived from an EMBL/GenBank/DDBJ whole genome shotgun (WGS) entry which is preliminary data.</text>
</comment>